<evidence type="ECO:0000256" key="1">
    <source>
        <dbReference type="ARBA" id="ARBA00022737"/>
    </source>
</evidence>
<name>A0A0K9Q2M0_ZOSMR</name>
<comment type="caution">
    <text evidence="3">The sequence shown here is derived from an EMBL/GenBank/DDBJ whole genome shotgun (WGS) entry which is preliminary data.</text>
</comment>
<dbReference type="FunFam" id="1.25.40.10:FF:000090">
    <property type="entry name" value="Pentatricopeptide repeat-containing protein, chloroplastic"/>
    <property type="match status" value="1"/>
</dbReference>
<dbReference type="InterPro" id="IPR002885">
    <property type="entry name" value="PPR_rpt"/>
</dbReference>
<keyword evidence="1" id="KW-0677">Repeat</keyword>
<dbReference type="EMBL" id="LFYR01000167">
    <property type="protein sequence ID" value="KMZ75444.1"/>
    <property type="molecule type" value="Genomic_DNA"/>
</dbReference>
<dbReference type="Gene3D" id="1.25.40.10">
    <property type="entry name" value="Tetratricopeptide repeat domain"/>
    <property type="match status" value="6"/>
</dbReference>
<sequence length="733" mass="81457">MIRINSSIARFVRCGQTTMALQLFSDLHRSHHLTPDQYSLSSTITASGSSSVGTQFHSYAIRSGLDSFSHVTNSLVSFYARNRDPDSAQRVFDEITLPDSFSFTTLISAYMRVGRVGCALGLFSEFPKWDVSVWNAVLTGFVDNGHRESALEMFMEMHRIGVEQDQYGYACVISICDSCEMIEIGRQVHCTVFKTGFVNVKESVVSALITMYFRCGVIEDACAVFGEAIAVRDRIMYNSFITGLADCGHHIEALLTLKNMLRERKMRLRPNELTFLSIMSCCCFPLTRIGGQLHALAIKMGLGDSSLVGNAAISMYFRCGDSFNARLIFNEIKEKDLVSWNSLISGYSQQGCYESAMTAYNEMQRGMPAMKTNEFTLGSLIPTARCKIQVEMFLGLAKKNGLVKKTHVCNSLISTLAKLGEADDAHKIFSSMTSRNLISWNSVSSGYLFSGSPVKSLELLGDLVRSELKPNPISLSISLSSVGIISAPGIRYGKQIHAYIIRFRYDENLTLQNDLISMYAKCGCSNSVWSAAVFKRMCIKDVVSWNAMIAAYAQHGDGEEAVLCFKEMQQDSEIEPDGVTFTIILSACSYCGLVEEACRIFSSMIEDYDIEPGVDHYSCIIDVLSRNGYLDEVEKIVCKFGESCRLLDSHIWWALLSACSFHGNLKLGRIAAARLLEMEPESPAVYVFLSNLNAASGQWEEASHVREQMKQTGVIKRPGFSWLDTPISAKMIL</sequence>
<dbReference type="OrthoDB" id="751155at2759"/>
<dbReference type="PROSITE" id="PS51375">
    <property type="entry name" value="PPR"/>
    <property type="match status" value="5"/>
</dbReference>
<gene>
    <name evidence="3" type="ORF">ZOSMA_114G00410</name>
</gene>
<feature type="repeat" description="PPR" evidence="2">
    <location>
        <begin position="336"/>
        <end position="366"/>
    </location>
</feature>
<reference evidence="4" key="1">
    <citation type="journal article" date="2016" name="Nature">
        <title>The genome of the seagrass Zostera marina reveals angiosperm adaptation to the sea.</title>
        <authorList>
            <person name="Olsen J.L."/>
            <person name="Rouze P."/>
            <person name="Verhelst B."/>
            <person name="Lin Y.-C."/>
            <person name="Bayer T."/>
            <person name="Collen J."/>
            <person name="Dattolo E."/>
            <person name="De Paoli E."/>
            <person name="Dittami S."/>
            <person name="Maumus F."/>
            <person name="Michel G."/>
            <person name="Kersting A."/>
            <person name="Lauritano C."/>
            <person name="Lohaus R."/>
            <person name="Toepel M."/>
            <person name="Tonon T."/>
            <person name="Vanneste K."/>
            <person name="Amirebrahimi M."/>
            <person name="Brakel J."/>
            <person name="Bostroem C."/>
            <person name="Chovatia M."/>
            <person name="Grimwood J."/>
            <person name="Jenkins J.W."/>
            <person name="Jueterbock A."/>
            <person name="Mraz A."/>
            <person name="Stam W.T."/>
            <person name="Tice H."/>
            <person name="Bornberg-Bauer E."/>
            <person name="Green P.J."/>
            <person name="Pearson G.A."/>
            <person name="Procaccini G."/>
            <person name="Duarte C.M."/>
            <person name="Schmutz J."/>
            <person name="Reusch T.B.H."/>
            <person name="Van de Peer Y."/>
        </authorList>
    </citation>
    <scope>NUCLEOTIDE SEQUENCE [LARGE SCALE GENOMIC DNA]</scope>
    <source>
        <strain evidence="4">cv. Finnish</strain>
    </source>
</reference>
<dbReference type="SUPFAM" id="SSF48452">
    <property type="entry name" value="TPR-like"/>
    <property type="match status" value="1"/>
</dbReference>
<feature type="repeat" description="PPR" evidence="2">
    <location>
        <begin position="541"/>
        <end position="571"/>
    </location>
</feature>
<dbReference type="PANTHER" id="PTHR24015:SF548">
    <property type="entry name" value="OS08G0340900 PROTEIN"/>
    <property type="match status" value="1"/>
</dbReference>
<protein>
    <submittedName>
        <fullName evidence="3">Pentatricopeptide repeat-containing protein</fullName>
    </submittedName>
</protein>
<feature type="repeat" description="PPR" evidence="2">
    <location>
        <begin position="577"/>
        <end position="612"/>
    </location>
</feature>
<dbReference type="GO" id="GO:0003723">
    <property type="term" value="F:RNA binding"/>
    <property type="evidence" value="ECO:0007669"/>
    <property type="project" value="InterPro"/>
</dbReference>
<feature type="repeat" description="PPR" evidence="2">
    <location>
        <begin position="130"/>
        <end position="164"/>
    </location>
</feature>
<evidence type="ECO:0000313" key="3">
    <source>
        <dbReference type="EMBL" id="KMZ75444.1"/>
    </source>
</evidence>
<accession>A0A0K9Q2M0</accession>
<proteinExistence type="predicted"/>
<keyword evidence="4" id="KW-1185">Reference proteome</keyword>
<dbReference type="Pfam" id="PF01535">
    <property type="entry name" value="PPR"/>
    <property type="match status" value="9"/>
</dbReference>
<dbReference type="InterPro" id="IPR046848">
    <property type="entry name" value="E_motif"/>
</dbReference>
<feature type="repeat" description="PPR" evidence="2">
    <location>
        <begin position="405"/>
        <end position="439"/>
    </location>
</feature>
<dbReference type="GO" id="GO:0009451">
    <property type="term" value="P:RNA modification"/>
    <property type="evidence" value="ECO:0007669"/>
    <property type="project" value="InterPro"/>
</dbReference>
<evidence type="ECO:0000256" key="2">
    <source>
        <dbReference type="PROSITE-ProRule" id="PRU00708"/>
    </source>
</evidence>
<organism evidence="3 4">
    <name type="scientific">Zostera marina</name>
    <name type="common">Eelgrass</name>
    <dbReference type="NCBI Taxonomy" id="29655"/>
    <lineage>
        <taxon>Eukaryota</taxon>
        <taxon>Viridiplantae</taxon>
        <taxon>Streptophyta</taxon>
        <taxon>Embryophyta</taxon>
        <taxon>Tracheophyta</taxon>
        <taxon>Spermatophyta</taxon>
        <taxon>Magnoliopsida</taxon>
        <taxon>Liliopsida</taxon>
        <taxon>Zosteraceae</taxon>
        <taxon>Zostera</taxon>
    </lineage>
</organism>
<dbReference type="Pfam" id="PF20431">
    <property type="entry name" value="E_motif"/>
    <property type="match status" value="1"/>
</dbReference>
<dbReference type="InterPro" id="IPR011990">
    <property type="entry name" value="TPR-like_helical_dom_sf"/>
</dbReference>
<dbReference type="PANTHER" id="PTHR24015">
    <property type="entry name" value="OS07G0578800 PROTEIN-RELATED"/>
    <property type="match status" value="1"/>
</dbReference>
<dbReference type="AlphaFoldDB" id="A0A0K9Q2M0"/>
<dbReference type="InterPro" id="IPR046960">
    <property type="entry name" value="PPR_At4g14850-like_plant"/>
</dbReference>
<dbReference type="Proteomes" id="UP000036987">
    <property type="component" value="Unassembled WGS sequence"/>
</dbReference>
<dbReference type="OMA" id="SCAAYGN"/>
<dbReference type="Pfam" id="PF13041">
    <property type="entry name" value="PPR_2"/>
    <property type="match status" value="1"/>
</dbReference>
<evidence type="ECO:0000313" key="4">
    <source>
        <dbReference type="Proteomes" id="UP000036987"/>
    </source>
</evidence>
<dbReference type="NCBIfam" id="TIGR00756">
    <property type="entry name" value="PPR"/>
    <property type="match status" value="5"/>
</dbReference>